<dbReference type="Proteomes" id="UP001176521">
    <property type="component" value="Unassembled WGS sequence"/>
</dbReference>
<feature type="region of interest" description="Disordered" evidence="1">
    <location>
        <begin position="509"/>
        <end position="572"/>
    </location>
</feature>
<evidence type="ECO:0000313" key="4">
    <source>
        <dbReference type="Proteomes" id="UP001176521"/>
    </source>
</evidence>
<feature type="compositionally biased region" description="Gly residues" evidence="1">
    <location>
        <begin position="1"/>
        <end position="11"/>
    </location>
</feature>
<keyword evidence="4" id="KW-1185">Reference proteome</keyword>
<evidence type="ECO:0000256" key="1">
    <source>
        <dbReference type="SAM" id="MobiDB-lite"/>
    </source>
</evidence>
<evidence type="ECO:0000313" key="3">
    <source>
        <dbReference type="EMBL" id="KAK0528609.1"/>
    </source>
</evidence>
<dbReference type="Pfam" id="PF15249">
    <property type="entry name" value="GLTSCR1"/>
    <property type="match status" value="1"/>
</dbReference>
<dbReference type="InterPro" id="IPR015671">
    <property type="entry name" value="GSCR1_dom"/>
</dbReference>
<accession>A0AAN6JJ92</accession>
<feature type="region of interest" description="Disordered" evidence="1">
    <location>
        <begin position="175"/>
        <end position="207"/>
    </location>
</feature>
<feature type="region of interest" description="Disordered" evidence="1">
    <location>
        <begin position="293"/>
        <end position="319"/>
    </location>
</feature>
<sequence>MGGSGGAGGPGEQLHGGVVASASLPQAAPAAGAASSAMRAPPSVGGAPGPSLSGIKVEPSEPAALPPSATSTFTSHPTSSMAAPSTNDGQSDGSRRGGPAAAAAAAAAQAAGANGMGVDTEMRTGANGTAQAARSAAPQLTAQPQAGPSSRPMQTLPAAAADNPYLKSLAATAVAQSHSDARLDSQAQTVQVKREGGEGPSLMDEEARAAEAALEQLRPAAIQQRFRAALEQDQRNALMPTYWTPFTSTRDIIDRLLPYHVFDVPDEDLRWALAPPPGEARLRKALRAKREAALQLADGTSGKGKGKATAAAEEEEQRSEAEILLSLANGVDETKAALAPTAIAAEPKAEEGAPARKRRRLTQSSGSAKAAPSAQPEPPDRNDGTAGDTDESLLGDSYAFPSLPLAMSYYWSGLSLQQRIEAAFIRSDGGEPPGYIPPPLTADAGTGGAAADDDDASALVAPAHNFNISLEHLERLALEEERIEFGKLMQEFRSARSQLDQLQRVLVAAQAPPPPPPRPAPQQQYRSPAPAPRSQVASGPGTPTPLQSRSHAPSPAQTATNQASVPSGTINPSIPTTPIPLLIPLGNLTQLLSMSINPTPAPHLTAAFRRAIEEKPDLQQNPHSLLLAAERVARNARIRRNQVTDGLAQGGLVPPYTAPVQAELDALDKLSVAPRAAPQDQAESALLMGISISTSASHGRYPAPEEFAQPSAVMLHISVVLAKLSATQLSSLAALMQSLQAQAQTQPGRAGQPAAAPPAQGRAPAPAATPARAPAPPAPAPVAPTQNVAQQVSQSQAQRPP</sequence>
<feature type="compositionally biased region" description="Polar residues" evidence="1">
    <location>
        <begin position="544"/>
        <end position="565"/>
    </location>
</feature>
<dbReference type="AlphaFoldDB" id="A0AAN6JJ92"/>
<feature type="region of interest" description="Disordered" evidence="1">
    <location>
        <begin position="339"/>
        <end position="393"/>
    </location>
</feature>
<feature type="region of interest" description="Disordered" evidence="1">
    <location>
        <begin position="744"/>
        <end position="801"/>
    </location>
</feature>
<gene>
    <name evidence="3" type="ORF">OC842_004496</name>
</gene>
<feature type="compositionally biased region" description="Polar residues" evidence="1">
    <location>
        <begin position="76"/>
        <end position="92"/>
    </location>
</feature>
<name>A0AAN6JJ92_9BASI</name>
<feature type="compositionally biased region" description="Low complexity" evidence="1">
    <location>
        <begin position="783"/>
        <end position="801"/>
    </location>
</feature>
<evidence type="ECO:0000259" key="2">
    <source>
        <dbReference type="Pfam" id="PF15249"/>
    </source>
</evidence>
<feature type="compositionally biased region" description="Pro residues" evidence="1">
    <location>
        <begin position="773"/>
        <end position="782"/>
    </location>
</feature>
<comment type="caution">
    <text evidence="3">The sequence shown here is derived from an EMBL/GenBank/DDBJ whole genome shotgun (WGS) entry which is preliminary data.</text>
</comment>
<feature type="compositionally biased region" description="Low complexity" evidence="1">
    <location>
        <begin position="100"/>
        <end position="113"/>
    </location>
</feature>
<feature type="compositionally biased region" description="Low complexity" evidence="1">
    <location>
        <begin position="20"/>
        <end position="75"/>
    </location>
</feature>
<reference evidence="3" key="1">
    <citation type="journal article" date="2023" name="PhytoFront">
        <title>Draft Genome Resources of Seven Strains of Tilletia horrida, Causal Agent of Kernel Smut of Rice.</title>
        <authorList>
            <person name="Khanal S."/>
            <person name="Antony Babu S."/>
            <person name="Zhou X.G."/>
        </authorList>
    </citation>
    <scope>NUCLEOTIDE SEQUENCE</scope>
    <source>
        <strain evidence="3">TX3</strain>
    </source>
</reference>
<feature type="compositionally biased region" description="Polar residues" evidence="1">
    <location>
        <begin position="126"/>
        <end position="153"/>
    </location>
</feature>
<feature type="domain" description="GLTSCR protein conserved" evidence="2">
    <location>
        <begin position="233"/>
        <end position="273"/>
    </location>
</feature>
<feature type="compositionally biased region" description="Pro residues" evidence="1">
    <location>
        <begin position="511"/>
        <end position="520"/>
    </location>
</feature>
<dbReference type="EMBL" id="JAPDMQ010000268">
    <property type="protein sequence ID" value="KAK0528609.1"/>
    <property type="molecule type" value="Genomic_DNA"/>
</dbReference>
<proteinExistence type="predicted"/>
<organism evidence="3 4">
    <name type="scientific">Tilletia horrida</name>
    <dbReference type="NCBI Taxonomy" id="155126"/>
    <lineage>
        <taxon>Eukaryota</taxon>
        <taxon>Fungi</taxon>
        <taxon>Dikarya</taxon>
        <taxon>Basidiomycota</taxon>
        <taxon>Ustilaginomycotina</taxon>
        <taxon>Exobasidiomycetes</taxon>
        <taxon>Tilletiales</taxon>
        <taxon>Tilletiaceae</taxon>
        <taxon>Tilletia</taxon>
    </lineage>
</organism>
<feature type="region of interest" description="Disordered" evidence="1">
    <location>
        <begin position="1"/>
        <end position="161"/>
    </location>
</feature>
<feature type="compositionally biased region" description="Low complexity" evidence="1">
    <location>
        <begin position="744"/>
        <end position="772"/>
    </location>
</feature>
<protein>
    <recommendedName>
        <fullName evidence="2">GLTSCR protein conserved domain-containing protein</fullName>
    </recommendedName>
</protein>